<feature type="domain" description="Glycosyltransferase 2-like" evidence="1">
    <location>
        <begin position="4"/>
        <end position="116"/>
    </location>
</feature>
<evidence type="ECO:0000313" key="4">
    <source>
        <dbReference type="Proteomes" id="UP000184240"/>
    </source>
</evidence>
<dbReference type="GO" id="GO:0016758">
    <property type="term" value="F:hexosyltransferase activity"/>
    <property type="evidence" value="ECO:0007669"/>
    <property type="project" value="UniProtKB-ARBA"/>
</dbReference>
<dbReference type="EMBL" id="QOVN01000003">
    <property type="protein sequence ID" value="RXG29746.1"/>
    <property type="molecule type" value="Genomic_DNA"/>
</dbReference>
<reference evidence="3" key="2">
    <citation type="submission" date="2016-11" db="EMBL/GenBank/DDBJ databases">
        <authorList>
            <person name="Jaros S."/>
            <person name="Januszkiewicz K."/>
            <person name="Wedrychowicz H."/>
        </authorList>
    </citation>
    <scope>NUCLEOTIDE SEQUENCE [LARGE SCALE GENOMIC DNA]</scope>
    <source>
        <strain evidence="3">DSM 19859</strain>
    </source>
</reference>
<reference evidence="2 5" key="3">
    <citation type="submission" date="2018-07" db="EMBL/GenBank/DDBJ databases">
        <title>Leeuwenhoekiella genomics.</title>
        <authorList>
            <person name="Tahon G."/>
            <person name="Willems A."/>
        </authorList>
    </citation>
    <scope>NUCLEOTIDE SEQUENCE [LARGE SCALE GENOMIC DNA]</scope>
    <source>
        <strain evidence="2 5">LMG 24856</strain>
    </source>
</reference>
<organism evidence="3 4">
    <name type="scientific">Leeuwenhoekiella palythoae</name>
    <dbReference type="NCBI Taxonomy" id="573501"/>
    <lineage>
        <taxon>Bacteria</taxon>
        <taxon>Pseudomonadati</taxon>
        <taxon>Bacteroidota</taxon>
        <taxon>Flavobacteriia</taxon>
        <taxon>Flavobacteriales</taxon>
        <taxon>Flavobacteriaceae</taxon>
        <taxon>Leeuwenhoekiella</taxon>
    </lineage>
</organism>
<dbReference type="InterPro" id="IPR001173">
    <property type="entry name" value="Glyco_trans_2-like"/>
</dbReference>
<dbReference type="SUPFAM" id="SSF53448">
    <property type="entry name" value="Nucleotide-diphospho-sugar transferases"/>
    <property type="match status" value="1"/>
</dbReference>
<dbReference type="STRING" id="573501.SAMN04487999_2571"/>
<evidence type="ECO:0000313" key="3">
    <source>
        <dbReference type="EMBL" id="SHI17722.1"/>
    </source>
</evidence>
<gene>
    <name evidence="2" type="ORF">DSM01_1848</name>
    <name evidence="3" type="ORF">SAMN04487999_2571</name>
</gene>
<name>A0A1M5Z0B6_9FLAO</name>
<dbReference type="PANTHER" id="PTHR22916">
    <property type="entry name" value="GLYCOSYLTRANSFERASE"/>
    <property type="match status" value="1"/>
</dbReference>
<sequence length="307" mass="35832">MDVSIIIPLFNKEDFVVETLKSIEDQTFMDWECIIVDDGSTDNSLGKVKDYIQDKERFRLYNRPHIRMKGASTCRNVGLEMAKGKYIQFLDADDLISSEKLKRQVDLLNYKDGFTISTCRWGRLSSGETIIYENLSSYINCNSVPDFLSSLIKDHGYFPLHAYLIPKILIDRAGQWNEHLGLNDDGEFMARVLCYTQRIIFSSHSLALYRTHSGNNLSSSSDLNSLKKAMYSWQLIDNQLAIAFGQRQHFYIEWNLKSFYREVKQNNPEYLKDLEPFFENVIVKSSKFSTVKRRLRKRLKSFLSFAR</sequence>
<evidence type="ECO:0000313" key="5">
    <source>
        <dbReference type="Proteomes" id="UP000290037"/>
    </source>
</evidence>
<dbReference type="PANTHER" id="PTHR22916:SF3">
    <property type="entry name" value="UDP-GLCNAC:BETAGAL BETA-1,3-N-ACETYLGLUCOSAMINYLTRANSFERASE-LIKE PROTEIN 1"/>
    <property type="match status" value="1"/>
</dbReference>
<evidence type="ECO:0000313" key="2">
    <source>
        <dbReference type="EMBL" id="RXG29746.1"/>
    </source>
</evidence>
<dbReference type="OrthoDB" id="597270at2"/>
<dbReference type="RefSeq" id="WP_072983620.1">
    <property type="nucleotide sequence ID" value="NZ_FQXT01000004.1"/>
</dbReference>
<dbReference type="Proteomes" id="UP000184240">
    <property type="component" value="Unassembled WGS sequence"/>
</dbReference>
<dbReference type="Proteomes" id="UP000290037">
    <property type="component" value="Unassembled WGS sequence"/>
</dbReference>
<dbReference type="InterPro" id="IPR029044">
    <property type="entry name" value="Nucleotide-diphossugar_trans"/>
</dbReference>
<dbReference type="CDD" id="cd00761">
    <property type="entry name" value="Glyco_tranf_GTA_type"/>
    <property type="match status" value="1"/>
</dbReference>
<protein>
    <submittedName>
        <fullName evidence="3">Glycosyl transferase family 2</fullName>
    </submittedName>
</protein>
<reference evidence="4" key="1">
    <citation type="submission" date="2016-11" db="EMBL/GenBank/DDBJ databases">
        <authorList>
            <person name="Varghese N."/>
            <person name="Submissions S."/>
        </authorList>
    </citation>
    <scope>NUCLEOTIDE SEQUENCE [LARGE SCALE GENOMIC DNA]</scope>
    <source>
        <strain evidence="4">DSM 19859</strain>
    </source>
</reference>
<evidence type="ECO:0000259" key="1">
    <source>
        <dbReference type="Pfam" id="PF00535"/>
    </source>
</evidence>
<keyword evidence="5" id="KW-1185">Reference proteome</keyword>
<dbReference type="EMBL" id="FQXT01000004">
    <property type="protein sequence ID" value="SHI17722.1"/>
    <property type="molecule type" value="Genomic_DNA"/>
</dbReference>
<accession>A0A1M5Z0B6</accession>
<proteinExistence type="predicted"/>
<dbReference type="Pfam" id="PF00535">
    <property type="entry name" value="Glycos_transf_2"/>
    <property type="match status" value="1"/>
</dbReference>
<dbReference type="AlphaFoldDB" id="A0A1M5Z0B6"/>
<dbReference type="Gene3D" id="3.90.550.10">
    <property type="entry name" value="Spore Coat Polysaccharide Biosynthesis Protein SpsA, Chain A"/>
    <property type="match status" value="1"/>
</dbReference>
<keyword evidence="3" id="KW-0808">Transferase</keyword>